<evidence type="ECO:0000313" key="2">
    <source>
        <dbReference type="Proteomes" id="UP001304895"/>
    </source>
</evidence>
<organism evidence="1 2">
    <name type="scientific">Trichocladium antarcticum</name>
    <dbReference type="NCBI Taxonomy" id="1450529"/>
    <lineage>
        <taxon>Eukaryota</taxon>
        <taxon>Fungi</taxon>
        <taxon>Dikarya</taxon>
        <taxon>Ascomycota</taxon>
        <taxon>Pezizomycotina</taxon>
        <taxon>Sordariomycetes</taxon>
        <taxon>Sordariomycetidae</taxon>
        <taxon>Sordariales</taxon>
        <taxon>Chaetomiaceae</taxon>
        <taxon>Trichocladium</taxon>
    </lineage>
</organism>
<gene>
    <name evidence="1" type="ORF">BT67DRAFT_232006</name>
</gene>
<protein>
    <submittedName>
        <fullName evidence="1">Uncharacterized protein</fullName>
    </submittedName>
</protein>
<keyword evidence="2" id="KW-1185">Reference proteome</keyword>
<proteinExistence type="predicted"/>
<evidence type="ECO:0000313" key="1">
    <source>
        <dbReference type="EMBL" id="KAK4136141.1"/>
    </source>
</evidence>
<sequence length="177" mass="19497">MQHEDCVGFSGSPCRAAPVSSSAWCYGGPPTEDGLARAFSMPGWAAGDRGYRNPDGFGRDEVGVQVLCSTIKSQCVSMLIIDCAALGFKTTVLEQLTRHTSQEQLRAPNPSLGLVIPESFGRRGVWWGGIGCWWLGRWAAKNARGRIPTRHKRSPNGKERSFRDLNWRHAAPCLLRI</sequence>
<name>A0AAN6UQN8_9PEZI</name>
<dbReference type="EMBL" id="MU853404">
    <property type="protein sequence ID" value="KAK4136141.1"/>
    <property type="molecule type" value="Genomic_DNA"/>
</dbReference>
<reference evidence="1" key="2">
    <citation type="submission" date="2023-05" db="EMBL/GenBank/DDBJ databases">
        <authorList>
            <consortium name="Lawrence Berkeley National Laboratory"/>
            <person name="Steindorff A."/>
            <person name="Hensen N."/>
            <person name="Bonometti L."/>
            <person name="Westerberg I."/>
            <person name="Brannstrom I.O."/>
            <person name="Guillou S."/>
            <person name="Cros-Aarteil S."/>
            <person name="Calhoun S."/>
            <person name="Haridas S."/>
            <person name="Kuo A."/>
            <person name="Mondo S."/>
            <person name="Pangilinan J."/>
            <person name="Riley R."/>
            <person name="Labutti K."/>
            <person name="Andreopoulos B."/>
            <person name="Lipzen A."/>
            <person name="Chen C."/>
            <person name="Yanf M."/>
            <person name="Daum C."/>
            <person name="Ng V."/>
            <person name="Clum A."/>
            <person name="Ohm R."/>
            <person name="Martin F."/>
            <person name="Silar P."/>
            <person name="Natvig D."/>
            <person name="Lalanne C."/>
            <person name="Gautier V."/>
            <person name="Ament-Velasquez S.L."/>
            <person name="Kruys A."/>
            <person name="Hutchinson M.I."/>
            <person name="Powell A.J."/>
            <person name="Barry K."/>
            <person name="Miller A.N."/>
            <person name="Grigoriev I.V."/>
            <person name="Debuchy R."/>
            <person name="Gladieux P."/>
            <person name="Thoren M.H."/>
            <person name="Johannesson H."/>
        </authorList>
    </citation>
    <scope>NUCLEOTIDE SEQUENCE</scope>
    <source>
        <strain evidence="1">CBS 123565</strain>
    </source>
</reference>
<dbReference type="AlphaFoldDB" id="A0AAN6UQN8"/>
<dbReference type="Proteomes" id="UP001304895">
    <property type="component" value="Unassembled WGS sequence"/>
</dbReference>
<reference evidence="1" key="1">
    <citation type="journal article" date="2023" name="Mol. Phylogenet. Evol.">
        <title>Genome-scale phylogeny and comparative genomics of the fungal order Sordariales.</title>
        <authorList>
            <person name="Hensen N."/>
            <person name="Bonometti L."/>
            <person name="Westerberg I."/>
            <person name="Brannstrom I.O."/>
            <person name="Guillou S."/>
            <person name="Cros-Aarteil S."/>
            <person name="Calhoun S."/>
            <person name="Haridas S."/>
            <person name="Kuo A."/>
            <person name="Mondo S."/>
            <person name="Pangilinan J."/>
            <person name="Riley R."/>
            <person name="LaButti K."/>
            <person name="Andreopoulos B."/>
            <person name="Lipzen A."/>
            <person name="Chen C."/>
            <person name="Yan M."/>
            <person name="Daum C."/>
            <person name="Ng V."/>
            <person name="Clum A."/>
            <person name="Steindorff A."/>
            <person name="Ohm R.A."/>
            <person name="Martin F."/>
            <person name="Silar P."/>
            <person name="Natvig D.O."/>
            <person name="Lalanne C."/>
            <person name="Gautier V."/>
            <person name="Ament-Velasquez S.L."/>
            <person name="Kruys A."/>
            <person name="Hutchinson M.I."/>
            <person name="Powell A.J."/>
            <person name="Barry K."/>
            <person name="Miller A.N."/>
            <person name="Grigoriev I.V."/>
            <person name="Debuchy R."/>
            <person name="Gladieux P."/>
            <person name="Hiltunen Thoren M."/>
            <person name="Johannesson H."/>
        </authorList>
    </citation>
    <scope>NUCLEOTIDE SEQUENCE</scope>
    <source>
        <strain evidence="1">CBS 123565</strain>
    </source>
</reference>
<comment type="caution">
    <text evidence="1">The sequence shown here is derived from an EMBL/GenBank/DDBJ whole genome shotgun (WGS) entry which is preliminary data.</text>
</comment>
<accession>A0AAN6UQN8</accession>